<evidence type="ECO:0000256" key="1">
    <source>
        <dbReference type="ARBA" id="ARBA00022692"/>
    </source>
</evidence>
<reference evidence="6" key="1">
    <citation type="journal article" date="2019" name="bioRxiv">
        <title>The Genome of the Zebra Mussel, Dreissena polymorpha: A Resource for Invasive Species Research.</title>
        <authorList>
            <person name="McCartney M.A."/>
            <person name="Auch B."/>
            <person name="Kono T."/>
            <person name="Mallez S."/>
            <person name="Zhang Y."/>
            <person name="Obille A."/>
            <person name="Becker A."/>
            <person name="Abrahante J.E."/>
            <person name="Garbe J."/>
            <person name="Badalamenti J.P."/>
            <person name="Herman A."/>
            <person name="Mangelson H."/>
            <person name="Liachko I."/>
            <person name="Sullivan S."/>
            <person name="Sone E.D."/>
            <person name="Koren S."/>
            <person name="Silverstein K.A.T."/>
            <person name="Beckman K.B."/>
            <person name="Gohl D.M."/>
        </authorList>
    </citation>
    <scope>NUCLEOTIDE SEQUENCE</scope>
    <source>
        <strain evidence="6">Duluth1</strain>
        <tissue evidence="6">Whole animal</tissue>
    </source>
</reference>
<keyword evidence="3" id="KW-0106">Calcium</keyword>
<feature type="signal peptide" evidence="4">
    <location>
        <begin position="1"/>
        <end position="19"/>
    </location>
</feature>
<keyword evidence="4" id="KW-0732">Signal</keyword>
<feature type="domain" description="Cadherin" evidence="5">
    <location>
        <begin position="30"/>
        <end position="132"/>
    </location>
</feature>
<dbReference type="Gene3D" id="2.60.40.60">
    <property type="entry name" value="Cadherins"/>
    <property type="match status" value="4"/>
</dbReference>
<sequence>MKGFIGILAVVYLFHHADGAVTFTGPGTISSNAATVSLAETSVETDTLFTVVATTDVASGSVTFAFVSDGNPDSIATLTGGVVKLAASKTLDKETKSSYTFKITGADTAPSTATVTVVLTVTNRLEFAKTSYEVCVADGTVAGTVIGTYTAVDVVSGTDTVTYTNTPTTDLTVDASTGALKVATGKTLTSAQTGGYTTTITATAATVSGSSAPGTTEVKVTVGGCSGAEGAITFSSPSPTTISAFVETSTAGTALFTVTATGGTASYTYSFVTADGNPSGIAAIDASTGEVTLATSKTIDYETNTQLVFKVVAVDSASTKKTATVTVTLSVKNMLEFSAATYAACFNEGATAGTVIGTFTVQDAVANTDAVTYSNTPSTDLAVDSSTGALKVATGKTLTSATSGGYSTTITADSGANTAASVDGTTVVTVTVCSGAGPIQFMAILLLIPLLLTRIF</sequence>
<organism evidence="6 7">
    <name type="scientific">Dreissena polymorpha</name>
    <name type="common">Zebra mussel</name>
    <name type="synonym">Mytilus polymorpha</name>
    <dbReference type="NCBI Taxonomy" id="45954"/>
    <lineage>
        <taxon>Eukaryota</taxon>
        <taxon>Metazoa</taxon>
        <taxon>Spiralia</taxon>
        <taxon>Lophotrochozoa</taxon>
        <taxon>Mollusca</taxon>
        <taxon>Bivalvia</taxon>
        <taxon>Autobranchia</taxon>
        <taxon>Heteroconchia</taxon>
        <taxon>Euheterodonta</taxon>
        <taxon>Imparidentia</taxon>
        <taxon>Neoheterodontei</taxon>
        <taxon>Myida</taxon>
        <taxon>Dreissenoidea</taxon>
        <taxon>Dreissenidae</taxon>
        <taxon>Dreissena</taxon>
    </lineage>
</organism>
<dbReference type="Pfam" id="PF00028">
    <property type="entry name" value="Cadherin"/>
    <property type="match status" value="1"/>
</dbReference>
<evidence type="ECO:0000313" key="6">
    <source>
        <dbReference type="EMBL" id="KAH3755541.1"/>
    </source>
</evidence>
<feature type="domain" description="Cadherin" evidence="5">
    <location>
        <begin position="237"/>
        <end position="342"/>
    </location>
</feature>
<keyword evidence="2" id="KW-0472">Membrane</keyword>
<dbReference type="SMART" id="SM00112">
    <property type="entry name" value="CA"/>
    <property type="match status" value="2"/>
</dbReference>
<dbReference type="PANTHER" id="PTHR24026">
    <property type="entry name" value="FAT ATYPICAL CADHERIN-RELATED"/>
    <property type="match status" value="1"/>
</dbReference>
<reference evidence="6" key="2">
    <citation type="submission" date="2020-11" db="EMBL/GenBank/DDBJ databases">
        <authorList>
            <person name="McCartney M.A."/>
            <person name="Auch B."/>
            <person name="Kono T."/>
            <person name="Mallez S."/>
            <person name="Becker A."/>
            <person name="Gohl D.M."/>
            <person name="Silverstein K.A.T."/>
            <person name="Koren S."/>
            <person name="Bechman K.B."/>
            <person name="Herman A."/>
            <person name="Abrahante J.E."/>
            <person name="Garbe J."/>
        </authorList>
    </citation>
    <scope>NUCLEOTIDE SEQUENCE</scope>
    <source>
        <strain evidence="6">Duluth1</strain>
        <tissue evidence="6">Whole animal</tissue>
    </source>
</reference>
<keyword evidence="2" id="KW-1133">Transmembrane helix</keyword>
<gene>
    <name evidence="6" type="ORF">DPMN_190237</name>
</gene>
<dbReference type="PANTHER" id="PTHR24026:SF126">
    <property type="entry name" value="PROTOCADHERIN FAT 4"/>
    <property type="match status" value="1"/>
</dbReference>
<dbReference type="InterPro" id="IPR015919">
    <property type="entry name" value="Cadherin-like_sf"/>
</dbReference>
<dbReference type="GO" id="GO:0005509">
    <property type="term" value="F:calcium ion binding"/>
    <property type="evidence" value="ECO:0007669"/>
    <property type="project" value="UniProtKB-UniRule"/>
</dbReference>
<dbReference type="SUPFAM" id="SSF49313">
    <property type="entry name" value="Cadherin-like"/>
    <property type="match status" value="4"/>
</dbReference>
<comment type="caution">
    <text evidence="6">The sequence shown here is derived from an EMBL/GenBank/DDBJ whole genome shotgun (WGS) entry which is preliminary data.</text>
</comment>
<dbReference type="Proteomes" id="UP000828390">
    <property type="component" value="Unassembled WGS sequence"/>
</dbReference>
<evidence type="ECO:0000259" key="5">
    <source>
        <dbReference type="PROSITE" id="PS50268"/>
    </source>
</evidence>
<dbReference type="GO" id="GO:0007156">
    <property type="term" value="P:homophilic cell adhesion via plasma membrane adhesion molecules"/>
    <property type="evidence" value="ECO:0007669"/>
    <property type="project" value="InterPro"/>
</dbReference>
<dbReference type="EMBL" id="JAIWYP010000010">
    <property type="protein sequence ID" value="KAH3755541.1"/>
    <property type="molecule type" value="Genomic_DNA"/>
</dbReference>
<evidence type="ECO:0000256" key="2">
    <source>
        <dbReference type="ARBA" id="ARBA00022989"/>
    </source>
</evidence>
<dbReference type="InterPro" id="IPR002126">
    <property type="entry name" value="Cadherin-like_dom"/>
</dbReference>
<evidence type="ECO:0000313" key="7">
    <source>
        <dbReference type="Proteomes" id="UP000828390"/>
    </source>
</evidence>
<evidence type="ECO:0000256" key="3">
    <source>
        <dbReference type="PROSITE-ProRule" id="PRU00043"/>
    </source>
</evidence>
<evidence type="ECO:0000256" key="4">
    <source>
        <dbReference type="SAM" id="SignalP"/>
    </source>
</evidence>
<protein>
    <recommendedName>
        <fullName evidence="5">Cadherin domain-containing protein</fullName>
    </recommendedName>
</protein>
<dbReference type="GO" id="GO:0005886">
    <property type="term" value="C:plasma membrane"/>
    <property type="evidence" value="ECO:0007669"/>
    <property type="project" value="UniProtKB-SubCell"/>
</dbReference>
<keyword evidence="7" id="KW-1185">Reference proteome</keyword>
<name>A0A9D4DUA3_DREPO</name>
<feature type="chain" id="PRO_5038342584" description="Cadherin domain-containing protein" evidence="4">
    <location>
        <begin position="20"/>
        <end position="456"/>
    </location>
</feature>
<dbReference type="AlphaFoldDB" id="A0A9D4DUA3"/>
<accession>A0A9D4DUA3</accession>
<keyword evidence="1" id="KW-0812">Transmembrane</keyword>
<dbReference type="PROSITE" id="PS50268">
    <property type="entry name" value="CADHERIN_2"/>
    <property type="match status" value="2"/>
</dbReference>
<dbReference type="CDD" id="cd11304">
    <property type="entry name" value="Cadherin_repeat"/>
    <property type="match status" value="1"/>
</dbReference>
<proteinExistence type="predicted"/>